<dbReference type="Gene3D" id="3.30.70.1290">
    <property type="entry name" value="Transposase IS200-like"/>
    <property type="match status" value="1"/>
</dbReference>
<name>A0A1V4ASZ9_9BACT</name>
<dbReference type="GO" id="GO:0004803">
    <property type="term" value="F:transposase activity"/>
    <property type="evidence" value="ECO:0007669"/>
    <property type="project" value="InterPro"/>
</dbReference>
<evidence type="ECO:0000259" key="1">
    <source>
        <dbReference type="SMART" id="SM01321"/>
    </source>
</evidence>
<evidence type="ECO:0000313" key="3">
    <source>
        <dbReference type="Proteomes" id="UP000189681"/>
    </source>
</evidence>
<accession>A0A1V4ASZ9</accession>
<gene>
    <name evidence="2" type="ORF">AYP45_10660</name>
</gene>
<dbReference type="AlphaFoldDB" id="A0A1V4ASZ9"/>
<reference evidence="2 3" key="1">
    <citation type="journal article" date="2017" name="Water Res.">
        <title>Discovery and metagenomic analysis of an anammox bacterial enrichment related to Candidatus "Brocadia caroliniensis" in a full-scale glycerol-fed nitritation-denitritation separate centrate treatment process.</title>
        <authorList>
            <person name="Park H."/>
            <person name="Brotto A.C."/>
            <person name="van Loosdrecht M.C."/>
            <person name="Chandran K."/>
        </authorList>
    </citation>
    <scope>NUCLEOTIDE SEQUENCE [LARGE SCALE GENOMIC DNA]</scope>
    <source>
        <strain evidence="2">26THWARD</strain>
    </source>
</reference>
<dbReference type="PANTHER" id="PTHR33360:SF2">
    <property type="entry name" value="TRANSPOSASE FOR INSERTION SEQUENCE ELEMENT IS200"/>
    <property type="match status" value="1"/>
</dbReference>
<organism evidence="2 3">
    <name type="scientific">Candidatus Brocadia carolinensis</name>
    <dbReference type="NCBI Taxonomy" id="1004156"/>
    <lineage>
        <taxon>Bacteria</taxon>
        <taxon>Pseudomonadati</taxon>
        <taxon>Planctomycetota</taxon>
        <taxon>Candidatus Brocadiia</taxon>
        <taxon>Candidatus Brocadiales</taxon>
        <taxon>Candidatus Brocadiaceae</taxon>
        <taxon>Candidatus Brocadia</taxon>
    </lineage>
</organism>
<feature type="domain" description="Transposase IS200-like" evidence="1">
    <location>
        <begin position="1"/>
        <end position="119"/>
    </location>
</feature>
<dbReference type="GO" id="GO:0006313">
    <property type="term" value="P:DNA transposition"/>
    <property type="evidence" value="ECO:0007669"/>
    <property type="project" value="InterPro"/>
</dbReference>
<dbReference type="InterPro" id="IPR036515">
    <property type="entry name" value="Transposase_17_sf"/>
</dbReference>
<dbReference type="STRING" id="1004156.AYP45_10660"/>
<comment type="caution">
    <text evidence="2">The sequence shown here is derived from an EMBL/GenBank/DDBJ whole genome shotgun (WGS) entry which is preliminary data.</text>
</comment>
<protein>
    <submittedName>
        <fullName evidence="2">IS200/IS605 family transposase</fullName>
    </submittedName>
</protein>
<dbReference type="SMART" id="SM01321">
    <property type="entry name" value="Y1_Tnp"/>
    <property type="match status" value="1"/>
</dbReference>
<dbReference type="EMBL" id="AYTS01000095">
    <property type="protein sequence ID" value="OOP56161.1"/>
    <property type="molecule type" value="Genomic_DNA"/>
</dbReference>
<proteinExistence type="predicted"/>
<dbReference type="NCBIfam" id="NF033573">
    <property type="entry name" value="transpos_IS200"/>
    <property type="match status" value="1"/>
</dbReference>
<dbReference type="InterPro" id="IPR002686">
    <property type="entry name" value="Transposase_17"/>
</dbReference>
<dbReference type="Pfam" id="PF01797">
    <property type="entry name" value="Y1_Tnp"/>
    <property type="match status" value="1"/>
</dbReference>
<dbReference type="Proteomes" id="UP000189681">
    <property type="component" value="Unassembled WGS sequence"/>
</dbReference>
<dbReference type="GO" id="GO:0003677">
    <property type="term" value="F:DNA binding"/>
    <property type="evidence" value="ECO:0007669"/>
    <property type="project" value="InterPro"/>
</dbReference>
<dbReference type="SUPFAM" id="SSF143422">
    <property type="entry name" value="Transposase IS200-like"/>
    <property type="match status" value="1"/>
</dbReference>
<sequence>MWECKYHIVWVPKRRRKVVYGKLREEIGTILRRLCEYKGVKLLEGKACIDHIHVCVAIPPKYSVSTIVGYLKGKSAIIVFEKYSKLKKNFMGHSFWARGYYVSSVGLDEGKIRKYIQDQEVSESVEDKYDTDLSNPF</sequence>
<dbReference type="PANTHER" id="PTHR33360">
    <property type="entry name" value="TRANSPOSASE FOR INSERTION SEQUENCE ELEMENT IS200"/>
    <property type="match status" value="1"/>
</dbReference>
<evidence type="ECO:0000313" key="2">
    <source>
        <dbReference type="EMBL" id="OOP56161.1"/>
    </source>
</evidence>